<dbReference type="EMBL" id="VCGU01000008">
    <property type="protein sequence ID" value="TRY71798.1"/>
    <property type="molecule type" value="Genomic_DNA"/>
</dbReference>
<dbReference type="PROSITE" id="PS50082">
    <property type="entry name" value="WD_REPEATS_2"/>
    <property type="match status" value="2"/>
</dbReference>
<dbReference type="GO" id="GO:0003682">
    <property type="term" value="F:chromatin binding"/>
    <property type="evidence" value="ECO:0007669"/>
    <property type="project" value="TreeGrafter"/>
</dbReference>
<keyword evidence="4 9" id="KW-0853">WD repeat</keyword>
<dbReference type="PANTHER" id="PTHR19861:SF0">
    <property type="entry name" value="WD REPEAT-CONTAINING PROTEIN 82"/>
    <property type="match status" value="1"/>
</dbReference>
<dbReference type="OrthoDB" id="27537at2759"/>
<dbReference type="InterPro" id="IPR020472">
    <property type="entry name" value="WD40_PAC1"/>
</dbReference>
<evidence type="ECO:0000256" key="1">
    <source>
        <dbReference type="ARBA" id="ARBA00004123"/>
    </source>
</evidence>
<dbReference type="InterPro" id="IPR001680">
    <property type="entry name" value="WD40_rpt"/>
</dbReference>
<feature type="repeat" description="WD" evidence="9">
    <location>
        <begin position="103"/>
        <end position="137"/>
    </location>
</feature>
<reference evidence="10 11" key="1">
    <citation type="journal article" date="2018" name="Nat. Ecol. Evol.">
        <title>Genomic signatures of mitonuclear coevolution across populations of Tigriopus californicus.</title>
        <authorList>
            <person name="Barreto F.S."/>
            <person name="Watson E.T."/>
            <person name="Lima T.G."/>
            <person name="Willett C.S."/>
            <person name="Edmands S."/>
            <person name="Li W."/>
            <person name="Burton R.S."/>
        </authorList>
    </citation>
    <scope>NUCLEOTIDE SEQUENCE [LARGE SCALE GENOMIC DNA]</scope>
    <source>
        <strain evidence="10 11">San Diego</strain>
    </source>
</reference>
<evidence type="ECO:0000256" key="5">
    <source>
        <dbReference type="ARBA" id="ARBA00022737"/>
    </source>
</evidence>
<dbReference type="InterPro" id="IPR015943">
    <property type="entry name" value="WD40/YVTN_repeat-like_dom_sf"/>
</dbReference>
<dbReference type="PRINTS" id="PR00320">
    <property type="entry name" value="GPROTEINBRPT"/>
</dbReference>
<dbReference type="GO" id="GO:0032785">
    <property type="term" value="P:negative regulation of DNA-templated transcription, elongation"/>
    <property type="evidence" value="ECO:0007669"/>
    <property type="project" value="UniProtKB-ARBA"/>
</dbReference>
<keyword evidence="8" id="KW-0539">Nucleus</keyword>
<sequence length="320" mass="35718">MHLDDDLFKRFCVAKSFKENEAKTNSMNFSWDGLNLITSSEDDQIIIFDCEKGVQKRLVNSQKYGVAHVRFTHAKNAIVHASTKVDDDLRYLSLHDNKFIRYFKGHTKKVISLAMSPIDDSFISGSADNSVRLWDLRAPNCQGVMHVGVGGKPVCAFDPEGLVFSVGVQSEQVKLFDLRSYDKGPFATFVSPQEKNFEWTGIKFSPNGKYILLTTNGPFMRLLDAFEGKPLQTFAGFQNNRGVPIDGGFSPDSRYVISGSTDGRIHIWDTESGMKVCILNGGQIGPTQCVQFNPTYFMMASACSHLNLWLPNTKDEPTTA</sequence>
<protein>
    <submittedName>
        <fullName evidence="10">Uncharacterized protein</fullName>
    </submittedName>
</protein>
<dbReference type="AlphaFoldDB" id="A0A553P273"/>
<dbReference type="InterPro" id="IPR036322">
    <property type="entry name" value="WD40_repeat_dom_sf"/>
</dbReference>
<dbReference type="STRING" id="6832.A0A553P273"/>
<keyword evidence="11" id="KW-1185">Reference proteome</keyword>
<dbReference type="PANTHER" id="PTHR19861">
    <property type="entry name" value="WD40 REPEAT PROTEIN SWD2"/>
    <property type="match status" value="1"/>
</dbReference>
<comment type="subcellular location">
    <subcellularLocation>
        <location evidence="1">Nucleus</location>
    </subcellularLocation>
</comment>
<proteinExistence type="inferred from homology"/>
<keyword evidence="7" id="KW-0804">Transcription</keyword>
<keyword evidence="6" id="KW-0805">Transcription regulation</keyword>
<dbReference type="OMA" id="FMTFAST"/>
<evidence type="ECO:0000256" key="7">
    <source>
        <dbReference type="ARBA" id="ARBA00023163"/>
    </source>
</evidence>
<evidence type="ECO:0000256" key="9">
    <source>
        <dbReference type="PROSITE-ProRule" id="PRU00221"/>
    </source>
</evidence>
<dbReference type="PROSITE" id="PS50294">
    <property type="entry name" value="WD_REPEATS_REGION"/>
    <property type="match status" value="2"/>
</dbReference>
<dbReference type="GO" id="GO:0006353">
    <property type="term" value="P:DNA-templated transcription termination"/>
    <property type="evidence" value="ECO:0007669"/>
    <property type="project" value="UniProtKB-KW"/>
</dbReference>
<dbReference type="Gene3D" id="2.130.10.10">
    <property type="entry name" value="YVTN repeat-like/Quinoprotein amine dehydrogenase"/>
    <property type="match status" value="1"/>
</dbReference>
<comment type="caution">
    <text evidence="10">The sequence shown here is derived from an EMBL/GenBank/DDBJ whole genome shotgun (WGS) entry which is preliminary data.</text>
</comment>
<dbReference type="PROSITE" id="PS00678">
    <property type="entry name" value="WD_REPEATS_1"/>
    <property type="match status" value="1"/>
</dbReference>
<evidence type="ECO:0000313" key="10">
    <source>
        <dbReference type="EMBL" id="TRY71798.1"/>
    </source>
</evidence>
<dbReference type="SUPFAM" id="SSF50978">
    <property type="entry name" value="WD40 repeat-like"/>
    <property type="match status" value="1"/>
</dbReference>
<gene>
    <name evidence="10" type="ORF">TCAL_01057</name>
</gene>
<keyword evidence="5" id="KW-0677">Repeat</keyword>
<accession>A0A553P273</accession>
<evidence type="ECO:0000256" key="2">
    <source>
        <dbReference type="ARBA" id="ARBA00005616"/>
    </source>
</evidence>
<evidence type="ECO:0000256" key="4">
    <source>
        <dbReference type="ARBA" id="ARBA00022574"/>
    </source>
</evidence>
<evidence type="ECO:0000256" key="8">
    <source>
        <dbReference type="ARBA" id="ARBA00023242"/>
    </source>
</evidence>
<evidence type="ECO:0000256" key="6">
    <source>
        <dbReference type="ARBA" id="ARBA00023015"/>
    </source>
</evidence>
<dbReference type="InterPro" id="IPR037867">
    <property type="entry name" value="Swd2/WDR82"/>
</dbReference>
<dbReference type="Proteomes" id="UP000318571">
    <property type="component" value="Chromosome 7"/>
</dbReference>
<feature type="repeat" description="WD" evidence="9">
    <location>
        <begin position="249"/>
        <end position="278"/>
    </location>
</feature>
<dbReference type="GO" id="GO:0048188">
    <property type="term" value="C:Set1C/COMPASS complex"/>
    <property type="evidence" value="ECO:0007669"/>
    <property type="project" value="TreeGrafter"/>
</dbReference>
<dbReference type="GO" id="GO:0071027">
    <property type="term" value="P:nuclear RNA surveillance"/>
    <property type="evidence" value="ECO:0007669"/>
    <property type="project" value="UniProtKB-ARBA"/>
</dbReference>
<evidence type="ECO:0000313" key="11">
    <source>
        <dbReference type="Proteomes" id="UP000318571"/>
    </source>
</evidence>
<name>A0A553P273_TIGCA</name>
<dbReference type="SMART" id="SM00320">
    <property type="entry name" value="WD40"/>
    <property type="match status" value="4"/>
</dbReference>
<organism evidence="10 11">
    <name type="scientific">Tigriopus californicus</name>
    <name type="common">Marine copepod</name>
    <dbReference type="NCBI Taxonomy" id="6832"/>
    <lineage>
        <taxon>Eukaryota</taxon>
        <taxon>Metazoa</taxon>
        <taxon>Ecdysozoa</taxon>
        <taxon>Arthropoda</taxon>
        <taxon>Crustacea</taxon>
        <taxon>Multicrustacea</taxon>
        <taxon>Hexanauplia</taxon>
        <taxon>Copepoda</taxon>
        <taxon>Harpacticoida</taxon>
        <taxon>Harpacticidae</taxon>
        <taxon>Tigriopus</taxon>
    </lineage>
</organism>
<comment type="similarity">
    <text evidence="2">Belongs to the WD repeat SWD2 family.</text>
</comment>
<dbReference type="Pfam" id="PF00400">
    <property type="entry name" value="WD40"/>
    <property type="match status" value="3"/>
</dbReference>
<keyword evidence="3" id="KW-0806">Transcription termination</keyword>
<dbReference type="FunFam" id="2.130.10.10:FF:000065">
    <property type="entry name" value="WD repeat-containing protein 82"/>
    <property type="match status" value="1"/>
</dbReference>
<dbReference type="InterPro" id="IPR019775">
    <property type="entry name" value="WD40_repeat_CS"/>
</dbReference>
<evidence type="ECO:0000256" key="3">
    <source>
        <dbReference type="ARBA" id="ARBA00022472"/>
    </source>
</evidence>